<feature type="region of interest" description="Disordered" evidence="2">
    <location>
        <begin position="1"/>
        <end position="72"/>
    </location>
</feature>
<proteinExistence type="predicted"/>
<dbReference type="Proteomes" id="UP001583177">
    <property type="component" value="Unassembled WGS sequence"/>
</dbReference>
<dbReference type="EMBL" id="JAWRVE010000003">
    <property type="protein sequence ID" value="KAL1882958.1"/>
    <property type="molecule type" value="Genomic_DNA"/>
</dbReference>
<evidence type="ECO:0000313" key="4">
    <source>
        <dbReference type="EMBL" id="KAL1882958.1"/>
    </source>
</evidence>
<comment type="caution">
    <text evidence="4">The sequence shown here is derived from an EMBL/GenBank/DDBJ whole genome shotgun (WGS) entry which is preliminary data.</text>
</comment>
<dbReference type="Pfam" id="PF07859">
    <property type="entry name" value="Abhydrolase_3"/>
    <property type="match status" value="1"/>
</dbReference>
<feature type="compositionally biased region" description="Polar residues" evidence="2">
    <location>
        <begin position="1"/>
        <end position="18"/>
    </location>
</feature>
<feature type="region of interest" description="Disordered" evidence="2">
    <location>
        <begin position="437"/>
        <end position="467"/>
    </location>
</feature>
<organism evidence="4 5">
    <name type="scientific">Diaporthe australafricana</name>
    <dbReference type="NCBI Taxonomy" id="127596"/>
    <lineage>
        <taxon>Eukaryota</taxon>
        <taxon>Fungi</taxon>
        <taxon>Dikarya</taxon>
        <taxon>Ascomycota</taxon>
        <taxon>Pezizomycotina</taxon>
        <taxon>Sordariomycetes</taxon>
        <taxon>Sordariomycetidae</taxon>
        <taxon>Diaporthales</taxon>
        <taxon>Diaporthaceae</taxon>
        <taxon>Diaporthe</taxon>
    </lineage>
</organism>
<dbReference type="PANTHER" id="PTHR48081">
    <property type="entry name" value="AB HYDROLASE SUPERFAMILY PROTEIN C4A8.06C"/>
    <property type="match status" value="1"/>
</dbReference>
<dbReference type="SUPFAM" id="SSF53474">
    <property type="entry name" value="alpha/beta-Hydrolases"/>
    <property type="match status" value="1"/>
</dbReference>
<feature type="compositionally biased region" description="Polar residues" evidence="2">
    <location>
        <begin position="29"/>
        <end position="39"/>
    </location>
</feature>
<dbReference type="InterPro" id="IPR050300">
    <property type="entry name" value="GDXG_lipolytic_enzyme"/>
</dbReference>
<dbReference type="InterPro" id="IPR013094">
    <property type="entry name" value="AB_hydrolase_3"/>
</dbReference>
<dbReference type="PANTHER" id="PTHR48081:SF8">
    <property type="entry name" value="ALPHA_BETA HYDROLASE FOLD-3 DOMAIN-CONTAINING PROTEIN-RELATED"/>
    <property type="match status" value="1"/>
</dbReference>
<accession>A0ABR3Y566</accession>
<dbReference type="InterPro" id="IPR029058">
    <property type="entry name" value="AB_hydrolase_fold"/>
</dbReference>
<feature type="domain" description="Alpha/beta hydrolase fold-3" evidence="3">
    <location>
        <begin position="149"/>
        <end position="351"/>
    </location>
</feature>
<name>A0ABR3Y566_9PEZI</name>
<gene>
    <name evidence="4" type="ORF">Daus18300_000596</name>
</gene>
<evidence type="ECO:0000313" key="5">
    <source>
        <dbReference type="Proteomes" id="UP001583177"/>
    </source>
</evidence>
<feature type="compositionally biased region" description="Basic and acidic residues" evidence="2">
    <location>
        <begin position="63"/>
        <end position="72"/>
    </location>
</feature>
<feature type="compositionally biased region" description="Polar residues" evidence="2">
    <location>
        <begin position="437"/>
        <end position="458"/>
    </location>
</feature>
<dbReference type="Gene3D" id="3.40.50.1820">
    <property type="entry name" value="alpha/beta hydrolase"/>
    <property type="match status" value="1"/>
</dbReference>
<sequence>MATATQTQTTESLDQTHASPAAGALVHHPNQSQELIQTSQRRDAGALSQQPRPQSAVVYQPPTHEEKPGEKREAQFLPWYTRWGYSISLGAAQGFLKPASLVRDMQDSIRSSHQASLIKTYQCRPKLPVRVFYPTPYDKEKPRQMPLCFTIHGGGFIMGTPQDNEAWNAKFASRYSSTVVALNYNKAPKTTFPMSIHDVEALILATLSDPEIAPHIDRSRIAVGGWDAGGNLALTVSQLPAIRPIVNSVFAFYPPCDFTVTHHQKSRLRRYKAGVGGFRARETDYMLSMSPMIDWSYIPHGTDLRNPLLSPFYAEHDMLPRRVMIVGCEMDMYAHEAWRTISKLAGREVPAMEQTVGREGQSEHGQMLFDDERFHFEQTYNDGSSYKWLLVPDTIHNFDQRIGGVVREPDFRADAEHKSEACLKEIGEWLLGPFHSARTNGTNGTSNLNEHNGNTNGTADAHHQIEQ</sequence>
<protein>
    <recommendedName>
        <fullName evidence="3">Alpha/beta hydrolase fold-3 domain-containing protein</fullName>
    </recommendedName>
</protein>
<evidence type="ECO:0000256" key="2">
    <source>
        <dbReference type="SAM" id="MobiDB-lite"/>
    </source>
</evidence>
<keyword evidence="1" id="KW-0378">Hydrolase</keyword>
<keyword evidence="5" id="KW-1185">Reference proteome</keyword>
<evidence type="ECO:0000259" key="3">
    <source>
        <dbReference type="Pfam" id="PF07859"/>
    </source>
</evidence>
<evidence type="ECO:0000256" key="1">
    <source>
        <dbReference type="ARBA" id="ARBA00022801"/>
    </source>
</evidence>
<reference evidence="4 5" key="1">
    <citation type="journal article" date="2024" name="IMA Fungus">
        <title>IMA Genome - F19 : A genome assembly and annotation guide to empower mycologists, including annotated draft genome sequences of Ceratocystis pirilliformis, Diaporthe australafricana, Fusarium ophioides, Paecilomyces lecythidis, and Sporothrix stenoceras.</title>
        <authorList>
            <person name="Aylward J."/>
            <person name="Wilson A.M."/>
            <person name="Visagie C.M."/>
            <person name="Spraker J."/>
            <person name="Barnes I."/>
            <person name="Buitendag C."/>
            <person name="Ceriani C."/>
            <person name="Del Mar Angel L."/>
            <person name="du Plessis D."/>
            <person name="Fuchs T."/>
            <person name="Gasser K."/>
            <person name="Kramer D."/>
            <person name="Li W."/>
            <person name="Munsamy K."/>
            <person name="Piso A."/>
            <person name="Price J.L."/>
            <person name="Sonnekus B."/>
            <person name="Thomas C."/>
            <person name="van der Nest A."/>
            <person name="van Dijk A."/>
            <person name="van Heerden A."/>
            <person name="van Vuuren N."/>
            <person name="Yilmaz N."/>
            <person name="Duong T.A."/>
            <person name="van der Merwe N.A."/>
            <person name="Wingfield M.J."/>
            <person name="Wingfield B.D."/>
        </authorList>
    </citation>
    <scope>NUCLEOTIDE SEQUENCE [LARGE SCALE GENOMIC DNA]</scope>
    <source>
        <strain evidence="4 5">CMW 18300</strain>
    </source>
</reference>